<proteinExistence type="predicted"/>
<dbReference type="EMBL" id="QPMH01000003">
    <property type="protein sequence ID" value="RDD62950.1"/>
    <property type="molecule type" value="Genomic_DNA"/>
</dbReference>
<name>A0A369TCE2_9PROT</name>
<evidence type="ECO:0000313" key="3">
    <source>
        <dbReference type="Proteomes" id="UP000253941"/>
    </source>
</evidence>
<feature type="compositionally biased region" description="Basic and acidic residues" evidence="1">
    <location>
        <begin position="179"/>
        <end position="191"/>
    </location>
</feature>
<reference evidence="2 3" key="1">
    <citation type="submission" date="2018-07" db="EMBL/GenBank/DDBJ databases">
        <title>Venubactetium sediminum gen. nov., sp. nov., isolated from a marine solar saltern.</title>
        <authorList>
            <person name="Wang S."/>
        </authorList>
    </citation>
    <scope>NUCLEOTIDE SEQUENCE [LARGE SCALE GENOMIC DNA]</scope>
    <source>
        <strain evidence="2 3">WD2A32</strain>
    </source>
</reference>
<dbReference type="AlphaFoldDB" id="A0A369TCE2"/>
<dbReference type="RefSeq" id="WP_147274796.1">
    <property type="nucleotide sequence ID" value="NZ_QPMH01000003.1"/>
</dbReference>
<accession>A0A369TCE2</accession>
<sequence length="191" mass="20817">MRVAAVVMLAVLLVGCDALPVPRGEPPTAQAPAEGSVPEEPVVEPARPEAEAGREREEPPKPRPLPPLPAPRPSYSDVTPEKLTGMTPSEAELLLGPPDLRSEEPPAVVWTYIVGSCRLELFFYYDLESQQQRTLTFDLAPGHKAEGAEAFCFTLLGRRGEESRRLETVEEQLPGGKDAAPRQKQEEAIGE</sequence>
<feature type="region of interest" description="Disordered" evidence="1">
    <location>
        <begin position="19"/>
        <end position="83"/>
    </location>
</feature>
<comment type="caution">
    <text evidence="2">The sequence shown here is derived from an EMBL/GenBank/DDBJ whole genome shotgun (WGS) entry which is preliminary data.</text>
</comment>
<evidence type="ECO:0008006" key="4">
    <source>
        <dbReference type="Google" id="ProtNLM"/>
    </source>
</evidence>
<feature type="compositionally biased region" description="Basic and acidic residues" evidence="1">
    <location>
        <begin position="46"/>
        <end position="61"/>
    </location>
</feature>
<feature type="region of interest" description="Disordered" evidence="1">
    <location>
        <begin position="162"/>
        <end position="191"/>
    </location>
</feature>
<gene>
    <name evidence="2" type="ORF">DRB17_04015</name>
</gene>
<protein>
    <recommendedName>
        <fullName evidence="4">Outer membrane protein assembly factor BamE</fullName>
    </recommendedName>
</protein>
<keyword evidence="3" id="KW-1185">Reference proteome</keyword>
<evidence type="ECO:0000256" key="1">
    <source>
        <dbReference type="SAM" id="MobiDB-lite"/>
    </source>
</evidence>
<dbReference type="Proteomes" id="UP000253941">
    <property type="component" value="Unassembled WGS sequence"/>
</dbReference>
<organism evidence="2 3">
    <name type="scientific">Ferruginivarius sediminum</name>
    <dbReference type="NCBI Taxonomy" id="2661937"/>
    <lineage>
        <taxon>Bacteria</taxon>
        <taxon>Pseudomonadati</taxon>
        <taxon>Pseudomonadota</taxon>
        <taxon>Alphaproteobacteria</taxon>
        <taxon>Rhodospirillales</taxon>
        <taxon>Rhodospirillaceae</taxon>
        <taxon>Ferruginivarius</taxon>
    </lineage>
</organism>
<feature type="compositionally biased region" description="Pro residues" evidence="1">
    <location>
        <begin position="62"/>
        <end position="72"/>
    </location>
</feature>
<feature type="compositionally biased region" description="Low complexity" evidence="1">
    <location>
        <begin position="31"/>
        <end position="45"/>
    </location>
</feature>
<evidence type="ECO:0000313" key="2">
    <source>
        <dbReference type="EMBL" id="RDD62950.1"/>
    </source>
</evidence>
<dbReference type="PROSITE" id="PS51257">
    <property type="entry name" value="PROKAR_LIPOPROTEIN"/>
    <property type="match status" value="1"/>
</dbReference>